<dbReference type="InterPro" id="IPR006656">
    <property type="entry name" value="Mopterin_OxRdtase"/>
</dbReference>
<dbReference type="Gene3D" id="2.20.25.90">
    <property type="entry name" value="ADC-like domains"/>
    <property type="match status" value="1"/>
</dbReference>
<keyword evidence="3" id="KW-0408">Iron</keyword>
<dbReference type="EMBL" id="JBBNOP010000007">
    <property type="protein sequence ID" value="MEQ3363108.1"/>
    <property type="molecule type" value="Genomic_DNA"/>
</dbReference>
<dbReference type="RefSeq" id="WP_349227510.1">
    <property type="nucleotide sequence ID" value="NZ_JBBNOP010000007.1"/>
</dbReference>
<comment type="similarity">
    <text evidence="1">Belongs to the prokaryotic molybdopterin-containing oxidoreductase family.</text>
</comment>
<evidence type="ECO:0000259" key="5">
    <source>
        <dbReference type="PROSITE" id="PS51669"/>
    </source>
</evidence>
<dbReference type="Pfam" id="PF01568">
    <property type="entry name" value="Molydop_binding"/>
    <property type="match status" value="1"/>
</dbReference>
<dbReference type="InterPro" id="IPR006963">
    <property type="entry name" value="Mopterin_OxRdtase_4Fe-4S_dom"/>
</dbReference>
<dbReference type="SMART" id="SM00926">
    <property type="entry name" value="Molybdop_Fe4S4"/>
    <property type="match status" value="1"/>
</dbReference>
<evidence type="ECO:0000313" key="6">
    <source>
        <dbReference type="EMBL" id="MEQ3363108.1"/>
    </source>
</evidence>
<organism evidence="6 7">
    <name type="scientific">Raoultibacter massiliensis</name>
    <dbReference type="NCBI Taxonomy" id="1852371"/>
    <lineage>
        <taxon>Bacteria</taxon>
        <taxon>Bacillati</taxon>
        <taxon>Actinomycetota</taxon>
        <taxon>Coriobacteriia</taxon>
        <taxon>Eggerthellales</taxon>
        <taxon>Eggerthellaceae</taxon>
        <taxon>Raoultibacter</taxon>
    </lineage>
</organism>
<sequence>MEDVREAKQDGMDDWVVGRDGSASIVAATGEGLPWRWQEGDLTVTRTAAWSAPGCHLGCGVKVYTDSDGRFVKLEGDECNPFNQGRLCVRCLSFDQVVENEQRLTHPMKRARIDRGKDKWEIITWDEAYDLICSKFEEIKREYGPEAILFASGTGRDIANGMYRMAYSFGSPNIAYQQTGVACYGPRITATSIMMGNYCVPDCSMYFADRYDNPQWRPPGVIFIWGNNPLVSNADGNVGHWMVDCMKRGSKIAVVDPRLTWIASKADLFMQLRPGTDAALALAIINIMIEDGTYDHEFVENWTYGFDDLAQAAREYPAERAEEITWVPAAKIREAARMAAECSPMTMQWGLALDQTRECISGSMALVALWALTGSIDVPGGMVTTHQPFGAEIWQPPAAETFLADDIVQRRIGYHEYPLYKYSGCVVAQPDMLYDACITGEPYAIKAGWWQSTNPLSCCSQSPEDKAYRAIMNLDFNVVVDIFMTPTAMACAEVILPVATWAEKTGMRSIWYYMQPINAAVDASGIDVKSDLQINLDLGKRWAPEKWPWSTVEEFFSDQMGSSGYDYERLRDVNWMYPQFEYRKYRTGKQRADGARGFNTPTGRLEFKSTLCEQWGFESVPSYHETDRGPVSTPELMEEYPLILTTGARNWSYFHSEGRQIPRLRALRPDPIVEVHPKTAEAYGICDGNWVWVENEYGKIEMKAQTTIAVPEAVVNVDHAWWFPERDPERLFDTFSSNANQLVPPEFGSTGFGANCKSLICRIYKVSEGER</sequence>
<reference evidence="6 7" key="1">
    <citation type="submission" date="2024-04" db="EMBL/GenBank/DDBJ databases">
        <title>Human intestinal bacterial collection.</title>
        <authorList>
            <person name="Pauvert C."/>
            <person name="Hitch T.C.A."/>
            <person name="Clavel T."/>
        </authorList>
    </citation>
    <scope>NUCLEOTIDE SEQUENCE [LARGE SCALE GENOMIC DNA]</scope>
    <source>
        <strain evidence="6 7">CLA-KB-H42</strain>
    </source>
</reference>
<feature type="domain" description="4Fe-4S Mo/W bis-MGD-type" evidence="5">
    <location>
        <begin position="42"/>
        <end position="102"/>
    </location>
</feature>
<evidence type="ECO:0000313" key="7">
    <source>
        <dbReference type="Proteomes" id="UP001487305"/>
    </source>
</evidence>
<keyword evidence="7" id="KW-1185">Reference proteome</keyword>
<accession>A0ABV1JEB7</accession>
<evidence type="ECO:0000256" key="2">
    <source>
        <dbReference type="ARBA" id="ARBA00022723"/>
    </source>
</evidence>
<dbReference type="Proteomes" id="UP001487305">
    <property type="component" value="Unassembled WGS sequence"/>
</dbReference>
<proteinExistence type="inferred from homology"/>
<protein>
    <submittedName>
        <fullName evidence="6">Molybdopterin-dependent oxidoreductase</fullName>
    </submittedName>
</protein>
<keyword evidence="4" id="KW-0411">Iron-sulfur</keyword>
<evidence type="ECO:0000256" key="3">
    <source>
        <dbReference type="ARBA" id="ARBA00023004"/>
    </source>
</evidence>
<comment type="caution">
    <text evidence="6">The sequence shown here is derived from an EMBL/GenBank/DDBJ whole genome shotgun (WGS) entry which is preliminary data.</text>
</comment>
<dbReference type="CDD" id="cd02781">
    <property type="entry name" value="MopB_CT_Acetylene-hydratase"/>
    <property type="match status" value="1"/>
</dbReference>
<dbReference type="PANTHER" id="PTHR43742">
    <property type="entry name" value="TRIMETHYLAMINE-N-OXIDE REDUCTASE"/>
    <property type="match status" value="1"/>
</dbReference>
<evidence type="ECO:0000256" key="1">
    <source>
        <dbReference type="ARBA" id="ARBA00010312"/>
    </source>
</evidence>
<dbReference type="InterPro" id="IPR006657">
    <property type="entry name" value="MoPterin_dinucl-bd_dom"/>
</dbReference>
<dbReference type="Pfam" id="PF00384">
    <property type="entry name" value="Molybdopterin"/>
    <property type="match status" value="1"/>
</dbReference>
<gene>
    <name evidence="6" type="ORF">AAA083_08980</name>
</gene>
<dbReference type="PROSITE" id="PS51669">
    <property type="entry name" value="4FE4S_MOW_BIS_MGD"/>
    <property type="match status" value="1"/>
</dbReference>
<keyword evidence="2" id="KW-0479">Metal-binding</keyword>
<evidence type="ECO:0000256" key="4">
    <source>
        <dbReference type="ARBA" id="ARBA00023014"/>
    </source>
</evidence>
<dbReference type="Gene3D" id="3.40.50.740">
    <property type="match status" value="1"/>
</dbReference>
<name>A0ABV1JEB7_9ACTN</name>
<dbReference type="InterPro" id="IPR037949">
    <property type="entry name" value="MopB_CT_Acetylene-hydratase"/>
</dbReference>
<dbReference type="InterPro" id="IPR050612">
    <property type="entry name" value="Prok_Mopterin_Oxidored"/>
</dbReference>
<dbReference type="SUPFAM" id="SSF53706">
    <property type="entry name" value="Formate dehydrogenase/DMSO reductase, domains 1-3"/>
    <property type="match status" value="1"/>
</dbReference>
<dbReference type="Gene3D" id="3.40.228.10">
    <property type="entry name" value="Dimethylsulfoxide Reductase, domain 2"/>
    <property type="match status" value="1"/>
</dbReference>
<dbReference type="SUPFAM" id="SSF50692">
    <property type="entry name" value="ADC-like"/>
    <property type="match status" value="1"/>
</dbReference>
<dbReference type="PANTHER" id="PTHR43742:SF6">
    <property type="entry name" value="OXIDOREDUCTASE YYAE-RELATED"/>
    <property type="match status" value="1"/>
</dbReference>
<dbReference type="Gene3D" id="2.40.40.20">
    <property type="match status" value="1"/>
</dbReference>
<dbReference type="Pfam" id="PF04879">
    <property type="entry name" value="Molybdop_Fe4S4"/>
    <property type="match status" value="1"/>
</dbReference>
<dbReference type="InterPro" id="IPR009010">
    <property type="entry name" value="Asp_de-COase-like_dom_sf"/>
</dbReference>